<protein>
    <submittedName>
        <fullName evidence="7">Flippase-like domain-containing protein</fullName>
    </submittedName>
</protein>
<dbReference type="PANTHER" id="PTHR39087:SF2">
    <property type="entry name" value="UPF0104 MEMBRANE PROTEIN MJ1595"/>
    <property type="match status" value="1"/>
</dbReference>
<reference evidence="7" key="1">
    <citation type="journal article" date="2020" name="mSystems">
        <title>Genome- and Community-Level Interaction Insights into Carbon Utilization and Element Cycling Functions of Hydrothermarchaeota in Hydrothermal Sediment.</title>
        <authorList>
            <person name="Zhou Z."/>
            <person name="Liu Y."/>
            <person name="Xu W."/>
            <person name="Pan J."/>
            <person name="Luo Z.H."/>
            <person name="Li M."/>
        </authorList>
    </citation>
    <scope>NUCLEOTIDE SEQUENCE [LARGE SCALE GENOMIC DNA]</scope>
    <source>
        <strain evidence="7">HyVt-483</strain>
    </source>
</reference>
<dbReference type="InterPro" id="IPR022791">
    <property type="entry name" value="L-PG_synthase/AglD"/>
</dbReference>
<evidence type="ECO:0000256" key="5">
    <source>
        <dbReference type="ARBA" id="ARBA00023136"/>
    </source>
</evidence>
<evidence type="ECO:0000256" key="1">
    <source>
        <dbReference type="ARBA" id="ARBA00004651"/>
    </source>
</evidence>
<organism evidence="7">
    <name type="scientific">Thermosulfurimonas dismutans</name>
    <dbReference type="NCBI Taxonomy" id="999894"/>
    <lineage>
        <taxon>Bacteria</taxon>
        <taxon>Pseudomonadati</taxon>
        <taxon>Thermodesulfobacteriota</taxon>
        <taxon>Thermodesulfobacteria</taxon>
        <taxon>Thermodesulfobacteriales</taxon>
        <taxon>Thermodesulfobacteriaceae</taxon>
        <taxon>Thermosulfurimonas</taxon>
    </lineage>
</organism>
<comment type="subcellular location">
    <subcellularLocation>
        <location evidence="1">Cell membrane</location>
        <topology evidence="1">Multi-pass membrane protein</topology>
    </subcellularLocation>
</comment>
<feature type="transmembrane region" description="Helical" evidence="6">
    <location>
        <begin position="118"/>
        <end position="141"/>
    </location>
</feature>
<feature type="transmembrane region" description="Helical" evidence="6">
    <location>
        <begin position="263"/>
        <end position="283"/>
    </location>
</feature>
<dbReference type="AlphaFoldDB" id="A0A7C3GFT9"/>
<accession>A0A7C3GFT9</accession>
<dbReference type="GO" id="GO:0005886">
    <property type="term" value="C:plasma membrane"/>
    <property type="evidence" value="ECO:0007669"/>
    <property type="project" value="UniProtKB-SubCell"/>
</dbReference>
<feature type="transmembrane region" description="Helical" evidence="6">
    <location>
        <begin position="207"/>
        <end position="225"/>
    </location>
</feature>
<evidence type="ECO:0000313" key="7">
    <source>
        <dbReference type="EMBL" id="HFC98698.1"/>
    </source>
</evidence>
<keyword evidence="2" id="KW-1003">Cell membrane</keyword>
<keyword evidence="5 6" id="KW-0472">Membrane</keyword>
<dbReference type="PANTHER" id="PTHR39087">
    <property type="entry name" value="UPF0104 MEMBRANE PROTEIN MJ1595"/>
    <property type="match status" value="1"/>
</dbReference>
<gene>
    <name evidence="7" type="ORF">ENJ40_09645</name>
</gene>
<dbReference type="NCBIfam" id="TIGR00374">
    <property type="entry name" value="flippase-like domain"/>
    <property type="match status" value="2"/>
</dbReference>
<feature type="transmembrane region" description="Helical" evidence="6">
    <location>
        <begin position="20"/>
        <end position="38"/>
    </location>
</feature>
<evidence type="ECO:0000256" key="6">
    <source>
        <dbReference type="SAM" id="Phobius"/>
    </source>
</evidence>
<name>A0A7C3GFT9_9BACT</name>
<dbReference type="EMBL" id="DRMH01000133">
    <property type="protein sequence ID" value="HFC98698.1"/>
    <property type="molecule type" value="Genomic_DNA"/>
</dbReference>
<evidence type="ECO:0000256" key="2">
    <source>
        <dbReference type="ARBA" id="ARBA00022475"/>
    </source>
</evidence>
<evidence type="ECO:0000256" key="4">
    <source>
        <dbReference type="ARBA" id="ARBA00022989"/>
    </source>
</evidence>
<evidence type="ECO:0000256" key="3">
    <source>
        <dbReference type="ARBA" id="ARBA00022692"/>
    </source>
</evidence>
<dbReference type="Pfam" id="PF03706">
    <property type="entry name" value="LPG_synthase_TM"/>
    <property type="match status" value="1"/>
</dbReference>
<feature type="transmembrane region" description="Helical" evidence="6">
    <location>
        <begin position="237"/>
        <end position="257"/>
    </location>
</feature>
<dbReference type="Proteomes" id="UP000886043">
    <property type="component" value="Unassembled WGS sequence"/>
</dbReference>
<proteinExistence type="predicted"/>
<keyword evidence="3 6" id="KW-0812">Transmembrane</keyword>
<sequence>MNIHDYTVLLRSLDRKALKLVGTAIGVYYLSVFIYALRWKLVLEEMGRNIPLSDLVRINLSSIFVNNVTPMSRSGGEVLRITWLSKKYKVPVILSSISIVYERFSEIIPILALTLISISYFTANIILLILSLSLILVLLWFKWDKLIRLFIKLFRLNLKENELIPVLELKKKTRLNLAAVGLSSLVWGLDMVRLKLIALVFGWHPSLTLVAVISLANLVFGLLAFTPGGVGIVEGGLTGVLLYLGVPLPLSLSVTLLERFISYGLSTVVGFMVLATSGGMEIWKALR</sequence>
<comment type="caution">
    <text evidence="7">The sequence shown here is derived from an EMBL/GenBank/DDBJ whole genome shotgun (WGS) entry which is preliminary data.</text>
</comment>
<keyword evidence="4 6" id="KW-1133">Transmembrane helix</keyword>